<evidence type="ECO:0000256" key="6">
    <source>
        <dbReference type="RuleBase" id="RU367120"/>
    </source>
</evidence>
<evidence type="ECO:0000256" key="4">
    <source>
        <dbReference type="ARBA" id="ARBA00022737"/>
    </source>
</evidence>
<dbReference type="InterPro" id="IPR002088">
    <property type="entry name" value="Prenyl_trans_a"/>
</dbReference>
<comment type="catalytic activity">
    <reaction evidence="5 6">
        <text>geranylgeranyl diphosphate + L-cysteinyl-[protein] = S-geranylgeranyl-L-cysteinyl-[protein] + diphosphate</text>
        <dbReference type="Rhea" id="RHEA:21240"/>
        <dbReference type="Rhea" id="RHEA-COMP:10131"/>
        <dbReference type="Rhea" id="RHEA-COMP:11537"/>
        <dbReference type="ChEBI" id="CHEBI:29950"/>
        <dbReference type="ChEBI" id="CHEBI:33019"/>
        <dbReference type="ChEBI" id="CHEBI:57533"/>
        <dbReference type="ChEBI" id="CHEBI:86021"/>
        <dbReference type="EC" id="2.5.1.60"/>
    </reaction>
</comment>
<evidence type="ECO:0000313" key="8">
    <source>
        <dbReference type="EMBL" id="OBA26535.1"/>
    </source>
</evidence>
<comment type="caution">
    <text evidence="8">The sequence shown here is derived from an EMBL/GenBank/DDBJ whole genome shotgun (WGS) entry which is preliminary data.</text>
</comment>
<evidence type="ECO:0000256" key="7">
    <source>
        <dbReference type="SAM" id="Coils"/>
    </source>
</evidence>
<dbReference type="PROSITE" id="PS51147">
    <property type="entry name" value="PFTA"/>
    <property type="match status" value="4"/>
</dbReference>
<dbReference type="Proteomes" id="UP000092321">
    <property type="component" value="Unassembled WGS sequence"/>
</dbReference>
<keyword evidence="9" id="KW-1185">Reference proteome</keyword>
<dbReference type="Pfam" id="PF01239">
    <property type="entry name" value="PPTA"/>
    <property type="match status" value="4"/>
</dbReference>
<dbReference type="EMBL" id="LXPE01000016">
    <property type="protein sequence ID" value="OBA26535.1"/>
    <property type="molecule type" value="Genomic_DNA"/>
</dbReference>
<comment type="similarity">
    <text evidence="1 6">Belongs to the protein prenyltransferase subunit alpha family.</text>
</comment>
<evidence type="ECO:0000256" key="2">
    <source>
        <dbReference type="ARBA" id="ARBA00022602"/>
    </source>
</evidence>
<dbReference type="PANTHER" id="PTHR11129:SF2">
    <property type="entry name" value="GERANYLGERANYL TRANSFERASE TYPE-2 SUBUNIT ALPHA"/>
    <property type="match status" value="1"/>
</dbReference>
<reference evidence="9" key="1">
    <citation type="journal article" date="2016" name="Proc. Natl. Acad. Sci. U.S.A.">
        <title>Comparative genomics of biotechnologically important yeasts.</title>
        <authorList>
            <person name="Riley R."/>
            <person name="Haridas S."/>
            <person name="Wolfe K.H."/>
            <person name="Lopes M.R."/>
            <person name="Hittinger C.T."/>
            <person name="Goeker M."/>
            <person name="Salamov A.A."/>
            <person name="Wisecaver J.H."/>
            <person name="Long T.M."/>
            <person name="Calvey C.H."/>
            <person name="Aerts A.L."/>
            <person name="Barry K.W."/>
            <person name="Choi C."/>
            <person name="Clum A."/>
            <person name="Coughlan A.Y."/>
            <person name="Deshpande S."/>
            <person name="Douglass A.P."/>
            <person name="Hanson S.J."/>
            <person name="Klenk H.-P."/>
            <person name="LaButti K.M."/>
            <person name="Lapidus A."/>
            <person name="Lindquist E.A."/>
            <person name="Lipzen A.M."/>
            <person name="Meier-Kolthoff J.P."/>
            <person name="Ohm R.A."/>
            <person name="Otillar R.P."/>
            <person name="Pangilinan J.L."/>
            <person name="Peng Y."/>
            <person name="Rokas A."/>
            <person name="Rosa C.A."/>
            <person name="Scheuner C."/>
            <person name="Sibirny A.A."/>
            <person name="Slot J.C."/>
            <person name="Stielow J.B."/>
            <person name="Sun H."/>
            <person name="Kurtzman C.P."/>
            <person name="Blackwell M."/>
            <person name="Grigoriev I.V."/>
            <person name="Jeffries T.W."/>
        </authorList>
    </citation>
    <scope>NUCLEOTIDE SEQUENCE [LARGE SCALE GENOMIC DNA]</scope>
    <source>
        <strain evidence="9">NRRL Y-1626</strain>
    </source>
</reference>
<evidence type="ECO:0000256" key="1">
    <source>
        <dbReference type="ARBA" id="ARBA00006734"/>
    </source>
</evidence>
<comment type="function">
    <text evidence="6">Catalyzes the transfer of a geranyl-geranyl moiety from geranyl-geranyl pyrophosphate to cysteines occuring in specific C-terminal amino acid sequences.</text>
</comment>
<dbReference type="GO" id="GO:0004663">
    <property type="term" value="F:Rab geranylgeranyltransferase activity"/>
    <property type="evidence" value="ECO:0007669"/>
    <property type="project" value="UniProtKB-UniRule"/>
</dbReference>
<dbReference type="GO" id="GO:0097354">
    <property type="term" value="P:prenylation"/>
    <property type="evidence" value="ECO:0007669"/>
    <property type="project" value="UniProtKB-UniRule"/>
</dbReference>
<accession>A0A1B7TCX9</accession>
<dbReference type="GO" id="GO:0005968">
    <property type="term" value="C:Rab-protein geranylgeranyltransferase complex"/>
    <property type="evidence" value="ECO:0007669"/>
    <property type="project" value="TreeGrafter"/>
</dbReference>
<evidence type="ECO:0000313" key="9">
    <source>
        <dbReference type="Proteomes" id="UP000092321"/>
    </source>
</evidence>
<keyword evidence="4" id="KW-0677">Repeat</keyword>
<name>A0A1B7TCX9_9ASCO</name>
<keyword evidence="3 6" id="KW-0808">Transferase</keyword>
<protein>
    <recommendedName>
        <fullName evidence="6">Geranylgeranyl transferase type-2 subunit alpha</fullName>
        <ecNumber evidence="6">2.5.1.60</ecNumber>
    </recommendedName>
    <alternativeName>
        <fullName evidence="6">Geranylgeranyl transferase type II subunit alpha</fullName>
    </alternativeName>
</protein>
<dbReference type="Gene3D" id="1.25.40.120">
    <property type="entry name" value="Protein prenylyltransferase"/>
    <property type="match status" value="1"/>
</dbReference>
<organism evidence="8 9">
    <name type="scientific">Hanseniaspora valbyensis NRRL Y-1626</name>
    <dbReference type="NCBI Taxonomy" id="766949"/>
    <lineage>
        <taxon>Eukaryota</taxon>
        <taxon>Fungi</taxon>
        <taxon>Dikarya</taxon>
        <taxon>Ascomycota</taxon>
        <taxon>Saccharomycotina</taxon>
        <taxon>Saccharomycetes</taxon>
        <taxon>Saccharomycodales</taxon>
        <taxon>Saccharomycodaceae</taxon>
        <taxon>Hanseniaspora</taxon>
    </lineage>
</organism>
<dbReference type="EC" id="2.5.1.60" evidence="6"/>
<sequence>MHGVKRVDLTEELRLEKEKKDKIKLEKFKFLSTTIDTLSSKDKDTEELKELLKNLDAQLMINSDLTTSYNLRRDTILKLNFKDEDWEKELNYTTMLLTKSPKSYPLWQHRCWILTQLDSKSYYEKELKLTFKLLSLDKRNFHGWSYRRDILDVLYSKLDSNEVEYLYAKEWKFLTEMINSDISNYSAWHQRRTLLLYYIDSEGGKTPSREFTSIKELLENEVEYIYQAIFTDAEDQSVWNYMKWFITDSKVRSIFSDQESEQILEKYIEAMHEINEDEFDFDGKWNKWCSLLLIYIKDNISTDRDDINKKALLESLIESDPLRKNRYKEMLQQK</sequence>
<dbReference type="PANTHER" id="PTHR11129">
    <property type="entry name" value="PROTEIN FARNESYLTRANSFERASE ALPHA SUBUNIT/RAB GERANYLGERANYL TRANSFERASE ALPHA SUBUNIT"/>
    <property type="match status" value="1"/>
</dbReference>
<keyword evidence="2 6" id="KW-0637">Prenyltransferase</keyword>
<feature type="coiled-coil region" evidence="7">
    <location>
        <begin position="6"/>
        <end position="58"/>
    </location>
</feature>
<gene>
    <name evidence="8" type="ORF">HANVADRAFT_53002</name>
</gene>
<evidence type="ECO:0000256" key="5">
    <source>
        <dbReference type="ARBA" id="ARBA00047658"/>
    </source>
</evidence>
<dbReference type="SUPFAM" id="SSF48439">
    <property type="entry name" value="Protein prenylyltransferase"/>
    <property type="match status" value="1"/>
</dbReference>
<dbReference type="AlphaFoldDB" id="A0A1B7TCX9"/>
<proteinExistence type="inferred from homology"/>
<evidence type="ECO:0000256" key="3">
    <source>
        <dbReference type="ARBA" id="ARBA00022679"/>
    </source>
</evidence>
<dbReference type="OrthoDB" id="1658at2759"/>
<keyword evidence="7" id="KW-0175">Coiled coil</keyword>